<feature type="domain" description="MADF" evidence="2">
    <location>
        <begin position="17"/>
        <end position="65"/>
    </location>
</feature>
<name>A0A8J4TRP1_CLAMG</name>
<dbReference type="Pfam" id="PF10545">
    <property type="entry name" value="MADF_DNA_bdg"/>
    <property type="match status" value="1"/>
</dbReference>
<feature type="region of interest" description="Disordered" evidence="1">
    <location>
        <begin position="1"/>
        <end position="25"/>
    </location>
</feature>
<proteinExistence type="predicted"/>
<evidence type="ECO:0000313" key="4">
    <source>
        <dbReference type="Proteomes" id="UP000727407"/>
    </source>
</evidence>
<dbReference type="OrthoDB" id="8881252at2759"/>
<keyword evidence="4" id="KW-1185">Reference proteome</keyword>
<evidence type="ECO:0000313" key="3">
    <source>
        <dbReference type="EMBL" id="KAF5892898.1"/>
    </source>
</evidence>
<gene>
    <name evidence="3" type="ORF">DAT39_017401</name>
</gene>
<evidence type="ECO:0000256" key="1">
    <source>
        <dbReference type="SAM" id="MobiDB-lite"/>
    </source>
</evidence>
<dbReference type="Proteomes" id="UP000727407">
    <property type="component" value="Unassembled WGS sequence"/>
</dbReference>
<dbReference type="EMBL" id="QNUK01000468">
    <property type="protein sequence ID" value="KAF5892898.1"/>
    <property type="molecule type" value="Genomic_DNA"/>
</dbReference>
<accession>A0A8J4TRP1</accession>
<comment type="caution">
    <text evidence="3">The sequence shown here is derived from an EMBL/GenBank/DDBJ whole genome shotgun (WGS) entry which is preliminary data.</text>
</comment>
<evidence type="ECO:0000259" key="2">
    <source>
        <dbReference type="Pfam" id="PF10545"/>
    </source>
</evidence>
<organism evidence="3 4">
    <name type="scientific">Clarias magur</name>
    <name type="common">Asian catfish</name>
    <name type="synonym">Macropteronotus magur</name>
    <dbReference type="NCBI Taxonomy" id="1594786"/>
    <lineage>
        <taxon>Eukaryota</taxon>
        <taxon>Metazoa</taxon>
        <taxon>Chordata</taxon>
        <taxon>Craniata</taxon>
        <taxon>Vertebrata</taxon>
        <taxon>Euteleostomi</taxon>
        <taxon>Actinopterygii</taxon>
        <taxon>Neopterygii</taxon>
        <taxon>Teleostei</taxon>
        <taxon>Ostariophysi</taxon>
        <taxon>Siluriformes</taxon>
        <taxon>Clariidae</taxon>
        <taxon>Clarias</taxon>
    </lineage>
</organism>
<dbReference type="AlphaFoldDB" id="A0A8J4TRP1"/>
<dbReference type="InterPro" id="IPR006578">
    <property type="entry name" value="MADF-dom"/>
</dbReference>
<reference evidence="3" key="1">
    <citation type="submission" date="2020-07" db="EMBL/GenBank/DDBJ databases">
        <title>Clarias magur genome sequencing, assembly and annotation.</title>
        <authorList>
            <person name="Kushwaha B."/>
            <person name="Kumar R."/>
            <person name="Das P."/>
            <person name="Joshi C.G."/>
            <person name="Kumar D."/>
            <person name="Nagpure N.S."/>
            <person name="Pandey M."/>
            <person name="Agarwal S."/>
            <person name="Srivastava S."/>
            <person name="Singh M."/>
            <person name="Sahoo L."/>
            <person name="Jayasankar P."/>
            <person name="Meher P.K."/>
            <person name="Koringa P.G."/>
            <person name="Iquebal M.A."/>
            <person name="Das S.P."/>
            <person name="Bit A."/>
            <person name="Patnaik S."/>
            <person name="Patel N."/>
            <person name="Shah T.M."/>
            <person name="Hinsu A."/>
            <person name="Jena J.K."/>
        </authorList>
    </citation>
    <scope>NUCLEOTIDE SEQUENCE</scope>
    <source>
        <strain evidence="3">CIFAMagur01</strain>
        <tissue evidence="3">Testis</tissue>
    </source>
</reference>
<sequence length="82" mass="10077">MKEQFTAGQKGDDQKSGSVRKEKELRKKWDSLRTQYSRYTKMMYGSDGRFFTPRQQWIMQRLKFLDPHIKRRNNYCTDLDYE</sequence>
<feature type="non-terminal residue" evidence="3">
    <location>
        <position position="82"/>
    </location>
</feature>
<feature type="compositionally biased region" description="Basic and acidic residues" evidence="1">
    <location>
        <begin position="10"/>
        <end position="25"/>
    </location>
</feature>
<protein>
    <submittedName>
        <fullName evidence="3">Transcription factor Adf-1-like</fullName>
    </submittedName>
</protein>